<protein>
    <submittedName>
        <fullName evidence="2">Conopeptide Mi039</fullName>
    </submittedName>
</protein>
<dbReference type="EMBL" id="KP216854">
    <property type="protein sequence ID" value="AKB91377.1"/>
    <property type="molecule type" value="mRNA"/>
</dbReference>
<evidence type="ECO:0000256" key="1">
    <source>
        <dbReference type="SAM" id="SignalP"/>
    </source>
</evidence>
<keyword evidence="1" id="KW-0732">Signal</keyword>
<proteinExistence type="evidence at transcript level"/>
<name>A0A0E3SU37_CONMI</name>
<feature type="chain" id="PRO_5016232421" evidence="1">
    <location>
        <begin position="25"/>
        <end position="92"/>
    </location>
</feature>
<reference evidence="2" key="1">
    <citation type="journal article" date="2013" name="Mol. Cell. Proteomics">
        <title>Transcriptomic messiness in the venom duct of Conus miles contributes to conotoxin diversity.</title>
        <authorList>
            <person name="Jin A.H."/>
            <person name="Dutertre S."/>
            <person name="Kaas Q."/>
            <person name="Lavergne V."/>
            <person name="Kubala P."/>
            <person name="Lewis R.J."/>
            <person name="Alewood P.F."/>
        </authorList>
    </citation>
    <scope>NUCLEOTIDE SEQUENCE</scope>
    <source>
        <tissue evidence="2">Venom duct</tissue>
    </source>
</reference>
<feature type="signal peptide" evidence="1">
    <location>
        <begin position="1"/>
        <end position="24"/>
    </location>
</feature>
<reference evidence="2" key="2">
    <citation type="submission" date="2014-12" db="EMBL/GenBank/DDBJ databases">
        <authorList>
            <person name="Jin A.-H."/>
            <person name="Dutertre S."/>
            <person name="Kaas Q."/>
            <person name="Lavergne V."/>
            <person name="Kubala P."/>
            <person name="Lewis R.J."/>
            <person name="Alewood P.F."/>
        </authorList>
    </citation>
    <scope>NUCLEOTIDE SEQUENCE</scope>
    <source>
        <tissue evidence="2">Venom duct</tissue>
    </source>
</reference>
<evidence type="ECO:0000313" key="2">
    <source>
        <dbReference type="EMBL" id="AKB91377.1"/>
    </source>
</evidence>
<accession>A0A0E3SU37</accession>
<organism evidence="2">
    <name type="scientific">Conus miles</name>
    <name type="common">Soldier cone</name>
    <name type="synonym">Mile cone</name>
    <dbReference type="NCBI Taxonomy" id="69564"/>
    <lineage>
        <taxon>Eukaryota</taxon>
        <taxon>Metazoa</taxon>
        <taxon>Spiralia</taxon>
        <taxon>Lophotrochozoa</taxon>
        <taxon>Mollusca</taxon>
        <taxon>Gastropoda</taxon>
        <taxon>Caenogastropoda</taxon>
        <taxon>Neogastropoda</taxon>
        <taxon>Conoidea</taxon>
        <taxon>Conidae</taxon>
        <taxon>Conus</taxon>
        <taxon>Rhizoconus</taxon>
    </lineage>
</organism>
<sequence>MPKLEMMLLVLLILPLYYFSAAGGQVVQGDWRGEGLARYLQRGDRDAQECQVVTPGSKWGRCCLNRVCGPMCCPASHCYCIYHRGRGHGCSC</sequence>
<dbReference type="AlphaFoldDB" id="A0A0E3SU37"/>